<proteinExistence type="predicted"/>
<evidence type="ECO:0000313" key="3">
    <source>
        <dbReference type="Proteomes" id="UP000436522"/>
    </source>
</evidence>
<accession>A0A640VML5</accession>
<name>A0A640VML5_9RHOB</name>
<sequence length="406" mass="44552">MDITRKSFADGTHRVIAPAQTLQTVEPRLSAMGITRVANVTGLDRIGIPVFNAYRPNSRSLSVSQGKGLSLAAAKASAIMEAVEGFHAEEIDLPLFEGRFDDVSMRGRVIDIKRLPFLDGTAFHPDRPIFWAEGRDLLSGDRVWLPSELVHTDYTLPRRPHAGCFVASTNGLASGNHRLEAVVHGMCEVIERDANTLWHILPFGAKTETRLDLDSISDEVCRSLLEILQKAGMSVAIWDMTGDVGVATFHCLIADMQVENGHSGSGAGTHPSSRVALLRAVTEAVQVRTNYITGARDDLRHDEYSSKGIAEKNRYAQRLMAAQSPKLIPFEAVPSRVLDTLEEDLDWVLARLRAVGVAEVIDVDLTKPAFGIPVHRIVIPGLEGPHDHDDYCPGERAHRVLEQAAR</sequence>
<dbReference type="Pfam" id="PF02624">
    <property type="entry name" value="YcaO"/>
    <property type="match status" value="1"/>
</dbReference>
<evidence type="ECO:0000313" key="2">
    <source>
        <dbReference type="EMBL" id="GFE49718.1"/>
    </source>
</evidence>
<dbReference type="AlphaFoldDB" id="A0A640VML5"/>
<protein>
    <recommendedName>
        <fullName evidence="1">YcaO domain-containing protein</fullName>
    </recommendedName>
</protein>
<feature type="domain" description="YcaO" evidence="1">
    <location>
        <begin position="66"/>
        <end position="406"/>
    </location>
</feature>
<dbReference type="NCBIfam" id="TIGR00702">
    <property type="entry name" value="YcaO-type kinase domain"/>
    <property type="match status" value="1"/>
</dbReference>
<evidence type="ECO:0000259" key="1">
    <source>
        <dbReference type="PROSITE" id="PS51664"/>
    </source>
</evidence>
<gene>
    <name evidence="2" type="ORF">So717_14710</name>
</gene>
<comment type="caution">
    <text evidence="2">The sequence shown here is derived from an EMBL/GenBank/DDBJ whole genome shotgun (WGS) entry which is preliminary data.</text>
</comment>
<reference evidence="2 3" key="1">
    <citation type="submission" date="2019-12" db="EMBL/GenBank/DDBJ databases">
        <title>Roseobacter cerasinus sp. nov., isolated from seawater around aquaculture.</title>
        <authorList>
            <person name="Muramatsu S."/>
            <person name="Takabe Y."/>
            <person name="Mori K."/>
            <person name="Takaichi S."/>
            <person name="Hanada S."/>
        </authorList>
    </citation>
    <scope>NUCLEOTIDE SEQUENCE [LARGE SCALE GENOMIC DNA]</scope>
    <source>
        <strain evidence="2 3">AI77</strain>
    </source>
</reference>
<dbReference type="EMBL" id="BLIV01000002">
    <property type="protein sequence ID" value="GFE49718.1"/>
    <property type="molecule type" value="Genomic_DNA"/>
</dbReference>
<dbReference type="Gene3D" id="3.30.1330.230">
    <property type="match status" value="1"/>
</dbReference>
<dbReference type="PANTHER" id="PTHR37809">
    <property type="entry name" value="RIBOSOMAL PROTEIN S12 METHYLTHIOTRANSFERASE ACCESSORY FACTOR YCAO"/>
    <property type="match status" value="1"/>
</dbReference>
<keyword evidence="3" id="KW-1185">Reference proteome</keyword>
<dbReference type="PANTHER" id="PTHR37809:SF1">
    <property type="entry name" value="RIBOSOMAL PROTEIN S12 METHYLTHIOTRANSFERASE ACCESSORY FACTOR YCAO"/>
    <property type="match status" value="1"/>
</dbReference>
<organism evidence="2 3">
    <name type="scientific">Roseobacter cerasinus</name>
    <dbReference type="NCBI Taxonomy" id="2602289"/>
    <lineage>
        <taxon>Bacteria</taxon>
        <taxon>Pseudomonadati</taxon>
        <taxon>Pseudomonadota</taxon>
        <taxon>Alphaproteobacteria</taxon>
        <taxon>Rhodobacterales</taxon>
        <taxon>Roseobacteraceae</taxon>
        <taxon>Roseobacter</taxon>
    </lineage>
</organism>
<dbReference type="Proteomes" id="UP000436522">
    <property type="component" value="Unassembled WGS sequence"/>
</dbReference>
<dbReference type="InterPro" id="IPR003776">
    <property type="entry name" value="YcaO-like_dom"/>
</dbReference>
<dbReference type="PROSITE" id="PS51664">
    <property type="entry name" value="YCAO"/>
    <property type="match status" value="1"/>
</dbReference>